<dbReference type="AlphaFoldDB" id="A0A699L759"/>
<feature type="compositionally biased region" description="Polar residues" evidence="1">
    <location>
        <begin position="1"/>
        <end position="11"/>
    </location>
</feature>
<protein>
    <submittedName>
        <fullName evidence="2">Uncharacterized protein</fullName>
    </submittedName>
</protein>
<organism evidence="2">
    <name type="scientific">Tanacetum cinerariifolium</name>
    <name type="common">Dalmatian daisy</name>
    <name type="synonym">Chrysanthemum cinerariifolium</name>
    <dbReference type="NCBI Taxonomy" id="118510"/>
    <lineage>
        <taxon>Eukaryota</taxon>
        <taxon>Viridiplantae</taxon>
        <taxon>Streptophyta</taxon>
        <taxon>Embryophyta</taxon>
        <taxon>Tracheophyta</taxon>
        <taxon>Spermatophyta</taxon>
        <taxon>Magnoliopsida</taxon>
        <taxon>eudicotyledons</taxon>
        <taxon>Gunneridae</taxon>
        <taxon>Pentapetalae</taxon>
        <taxon>asterids</taxon>
        <taxon>campanulids</taxon>
        <taxon>Asterales</taxon>
        <taxon>Asteraceae</taxon>
        <taxon>Asteroideae</taxon>
        <taxon>Anthemideae</taxon>
        <taxon>Anthemidinae</taxon>
        <taxon>Tanacetum</taxon>
    </lineage>
</organism>
<reference evidence="2" key="1">
    <citation type="journal article" date="2019" name="Sci. Rep.">
        <title>Draft genome of Tanacetum cinerariifolium, the natural source of mosquito coil.</title>
        <authorList>
            <person name="Yamashiro T."/>
            <person name="Shiraishi A."/>
            <person name="Satake H."/>
            <person name="Nakayama K."/>
        </authorList>
    </citation>
    <scope>NUCLEOTIDE SEQUENCE</scope>
</reference>
<proteinExistence type="predicted"/>
<comment type="caution">
    <text evidence="2">The sequence shown here is derived from an EMBL/GenBank/DDBJ whole genome shotgun (WGS) entry which is preliminary data.</text>
</comment>
<name>A0A699L759_TANCI</name>
<feature type="non-terminal residue" evidence="2">
    <location>
        <position position="1"/>
    </location>
</feature>
<feature type="region of interest" description="Disordered" evidence="1">
    <location>
        <begin position="1"/>
        <end position="22"/>
    </location>
</feature>
<dbReference type="EMBL" id="BKCJ010593963">
    <property type="protein sequence ID" value="GFB28874.1"/>
    <property type="molecule type" value="Genomic_DNA"/>
</dbReference>
<accession>A0A699L759</accession>
<evidence type="ECO:0000313" key="2">
    <source>
        <dbReference type="EMBL" id="GFB28874.1"/>
    </source>
</evidence>
<gene>
    <name evidence="2" type="ORF">Tci_700845</name>
</gene>
<sequence length="211" mass="22520">DPPTPVTSLFLHSSDSSERPPPSDLYLTIVARWRSRVVLHSSSPSSPTNDLSPTHDLSPVVVASPAPCRIAPAPPGIPHRLAILVLPGQEIPVGRPYHPSSLDLPSETSSHHSYSYAASSSSLFAGPSCKRCRSTMTLVTTTPPTLEALSPVHTDLLLPYKRIRDSSVAVSSKEDIDFDVMDDIEVDIAAETATAEAAMTVKVDTGFEADV</sequence>
<evidence type="ECO:0000256" key="1">
    <source>
        <dbReference type="SAM" id="MobiDB-lite"/>
    </source>
</evidence>